<keyword evidence="2" id="KW-1185">Reference proteome</keyword>
<accession>A0ACC1JKW5</accession>
<sequence length="163" mass="18722">MDVRRDELWQTLLAMGFAPQTAAVGAYSGIALDAHVFERGVYHTKAAELVLQFLLTRLDGERFRREFFDCWPIGDPRQAREFRARAFKWVDEARQISVERADGQWVRDVPVRRSFMDECRGARFEDILWALAQFVAVALLQKGGEWAPYIKHPLEPSAGLEPA</sequence>
<dbReference type="Proteomes" id="UP001140234">
    <property type="component" value="Unassembled WGS sequence"/>
</dbReference>
<organism evidence="1 2">
    <name type="scientific">Coemansia nantahalensis</name>
    <dbReference type="NCBI Taxonomy" id="2789366"/>
    <lineage>
        <taxon>Eukaryota</taxon>
        <taxon>Fungi</taxon>
        <taxon>Fungi incertae sedis</taxon>
        <taxon>Zoopagomycota</taxon>
        <taxon>Kickxellomycotina</taxon>
        <taxon>Kickxellomycetes</taxon>
        <taxon>Kickxellales</taxon>
        <taxon>Kickxellaceae</taxon>
        <taxon>Coemansia</taxon>
    </lineage>
</organism>
<name>A0ACC1JKW5_9FUNG</name>
<evidence type="ECO:0000313" key="2">
    <source>
        <dbReference type="Proteomes" id="UP001140234"/>
    </source>
</evidence>
<reference evidence="1" key="1">
    <citation type="submission" date="2022-07" db="EMBL/GenBank/DDBJ databases">
        <title>Phylogenomic reconstructions and comparative analyses of Kickxellomycotina fungi.</title>
        <authorList>
            <person name="Reynolds N.K."/>
            <person name="Stajich J.E."/>
            <person name="Barry K."/>
            <person name="Grigoriev I.V."/>
            <person name="Crous P."/>
            <person name="Smith M.E."/>
        </authorList>
    </citation>
    <scope>NUCLEOTIDE SEQUENCE</scope>
    <source>
        <strain evidence="1">CBS 109366</strain>
    </source>
</reference>
<dbReference type="EMBL" id="JANBUJ010003266">
    <property type="protein sequence ID" value="KAJ2761288.1"/>
    <property type="molecule type" value="Genomic_DNA"/>
</dbReference>
<comment type="caution">
    <text evidence="1">The sequence shown here is derived from an EMBL/GenBank/DDBJ whole genome shotgun (WGS) entry which is preliminary data.</text>
</comment>
<feature type="non-terminal residue" evidence="1">
    <location>
        <position position="163"/>
    </location>
</feature>
<proteinExistence type="predicted"/>
<gene>
    <name evidence="1" type="ORF">IWQ57_006090</name>
</gene>
<protein>
    <submittedName>
        <fullName evidence="1">Uncharacterized protein</fullName>
    </submittedName>
</protein>
<evidence type="ECO:0000313" key="1">
    <source>
        <dbReference type="EMBL" id="KAJ2761288.1"/>
    </source>
</evidence>